<proteinExistence type="predicted"/>
<reference evidence="1" key="1">
    <citation type="submission" date="2018-04" db="EMBL/GenBank/DDBJ databases">
        <authorList>
            <person name="Go L.Y."/>
            <person name="Mitchell J.A."/>
        </authorList>
    </citation>
    <scope>NUCLEOTIDE SEQUENCE</scope>
    <source>
        <strain evidence="1">ARTV</strain>
    </source>
</reference>
<evidence type="ECO:0000313" key="1">
    <source>
        <dbReference type="EMBL" id="SSW96413.1"/>
    </source>
</evidence>
<name>A0A3B0M2H4_9GAMM</name>
<dbReference type="AlphaFoldDB" id="A0A3B0M2H4"/>
<sequence length="57" mass="6488">MYMGMRLNALADNIAVDPERLIAVPERVEEKPSLRLHGVIIEDPVPPKRKRLSELLP</sequence>
<protein>
    <submittedName>
        <fullName evidence="1">Uncharacterized protein</fullName>
    </submittedName>
</protein>
<dbReference type="EMBL" id="UFQR01000015">
    <property type="protein sequence ID" value="SSW96413.1"/>
    <property type="molecule type" value="Genomic_DNA"/>
</dbReference>
<accession>A0A3B0M2H4</accession>
<organism evidence="1">
    <name type="scientific">Arsenophonus endosymbiont of Trialeurodes vaporariorum</name>
    <dbReference type="NCBI Taxonomy" id="235567"/>
    <lineage>
        <taxon>Bacteria</taxon>
        <taxon>Pseudomonadati</taxon>
        <taxon>Pseudomonadota</taxon>
        <taxon>Gammaproteobacteria</taxon>
        <taxon>Enterobacterales</taxon>
        <taxon>Morganellaceae</taxon>
        <taxon>Arsenophonus</taxon>
    </lineage>
</organism>
<gene>
    <name evidence="1" type="ORF">ARTV_2821</name>
</gene>